<organism evidence="2 3">
    <name type="scientific">Bacillus thuringiensis</name>
    <dbReference type="NCBI Taxonomy" id="1428"/>
    <lineage>
        <taxon>Bacteria</taxon>
        <taxon>Bacillati</taxon>
        <taxon>Bacillota</taxon>
        <taxon>Bacilli</taxon>
        <taxon>Bacillales</taxon>
        <taxon>Bacillaceae</taxon>
        <taxon>Bacillus</taxon>
        <taxon>Bacillus cereus group</taxon>
    </lineage>
</organism>
<name>A0AB33AQ97_BACTU</name>
<keyword evidence="2" id="KW-0614">Plasmid</keyword>
<evidence type="ECO:0000256" key="1">
    <source>
        <dbReference type="SAM" id="Phobius"/>
    </source>
</evidence>
<evidence type="ECO:0000313" key="2">
    <source>
        <dbReference type="EMBL" id="AJG73750.1"/>
    </source>
</evidence>
<proteinExistence type="predicted"/>
<gene>
    <name evidence="2" type="ORF">BF38_6276</name>
</gene>
<feature type="transmembrane region" description="Helical" evidence="1">
    <location>
        <begin position="29"/>
        <end position="49"/>
    </location>
</feature>
<reference evidence="2 3" key="1">
    <citation type="journal article" date="2015" name="Genome Announc.">
        <title>Complete genome sequences for 35 biothreat assay-relevant bacillus species.</title>
        <authorList>
            <person name="Johnson S.L."/>
            <person name="Daligault H.E."/>
            <person name="Davenport K.W."/>
            <person name="Jaissle J."/>
            <person name="Frey K.G."/>
            <person name="Ladner J.T."/>
            <person name="Broomall S.M."/>
            <person name="Bishop-Lilly K.A."/>
            <person name="Bruce D.C."/>
            <person name="Gibbons H.S."/>
            <person name="Coyne S.R."/>
            <person name="Lo C.C."/>
            <person name="Meincke L."/>
            <person name="Munk A.C."/>
            <person name="Koroleva G.I."/>
            <person name="Rosenzweig C.N."/>
            <person name="Palacios G.F."/>
            <person name="Redden C.L."/>
            <person name="Minogue T.D."/>
            <person name="Chain P.S."/>
        </authorList>
    </citation>
    <scope>NUCLEOTIDE SEQUENCE [LARGE SCALE GENOMIC DNA]</scope>
    <source>
        <strain evidence="2 3">HD1011</strain>
    </source>
</reference>
<geneLocation type="plasmid" evidence="2 3">
    <name>4</name>
</geneLocation>
<evidence type="ECO:0000313" key="3">
    <source>
        <dbReference type="Proteomes" id="UP000031876"/>
    </source>
</evidence>
<dbReference type="EMBL" id="CP009333">
    <property type="protein sequence ID" value="AJG73750.1"/>
    <property type="molecule type" value="Genomic_DNA"/>
</dbReference>
<protein>
    <submittedName>
        <fullName evidence="2">Membrane protein</fullName>
    </submittedName>
</protein>
<keyword evidence="1" id="KW-0472">Membrane</keyword>
<keyword evidence="1" id="KW-1133">Transmembrane helix</keyword>
<dbReference type="KEGG" id="btw:BF38_6276"/>
<dbReference type="Proteomes" id="UP000031876">
    <property type="component" value="Plasmid 4"/>
</dbReference>
<keyword evidence="1" id="KW-0812">Transmembrane</keyword>
<sequence>MVNLWLIALIVITGNFILTKILNLDFDKSVSIIIATCLIVLFAFSMWLLI</sequence>
<dbReference type="AlphaFoldDB" id="A0AB33AQ97"/>
<accession>A0AB33AQ97</accession>